<evidence type="ECO:0000313" key="2">
    <source>
        <dbReference type="EMBL" id="GET00239.1"/>
    </source>
</evidence>
<name>A0A8H3M3Z5_9GLOM</name>
<feature type="region of interest" description="Disordered" evidence="1">
    <location>
        <begin position="70"/>
        <end position="91"/>
    </location>
</feature>
<comment type="caution">
    <text evidence="2">The sequence shown here is derived from an EMBL/GenBank/DDBJ whole genome shotgun (WGS) entry which is preliminary data.</text>
</comment>
<protein>
    <submittedName>
        <fullName evidence="2">Uncharacterized protein</fullName>
    </submittedName>
</protein>
<reference evidence="2" key="1">
    <citation type="submission" date="2019-10" db="EMBL/GenBank/DDBJ databases">
        <title>Conservation and host-specific expression of non-tandemly repeated heterogenous ribosome RNA gene in arbuscular mycorrhizal fungi.</title>
        <authorList>
            <person name="Maeda T."/>
            <person name="Kobayashi Y."/>
            <person name="Nakagawa T."/>
            <person name="Ezawa T."/>
            <person name="Yamaguchi K."/>
            <person name="Bino T."/>
            <person name="Nishimoto Y."/>
            <person name="Shigenobu S."/>
            <person name="Kawaguchi M."/>
        </authorList>
    </citation>
    <scope>NUCLEOTIDE SEQUENCE</scope>
    <source>
        <strain evidence="2">HR1</strain>
    </source>
</reference>
<evidence type="ECO:0000256" key="1">
    <source>
        <dbReference type="SAM" id="MobiDB-lite"/>
    </source>
</evidence>
<dbReference type="AlphaFoldDB" id="A0A8H3M3Z5"/>
<sequence length="175" mass="20084">MDIRVQNWHQYSYLLECLKHCDESKQSSKILESGIKCHVIASSLSSVKSSNKPVMIISFDDGSGEEELQLKKNSKKKSKIFKNSDDENDEEKLQLKKNTNANKYLLAKSKMEYQINASEQPTQYQYNFQIAKGCDDPVILKLKKSEFNPIVIENMYHSPKESEVDPDSNLNELVS</sequence>
<dbReference type="Proteomes" id="UP000615446">
    <property type="component" value="Unassembled WGS sequence"/>
</dbReference>
<gene>
    <name evidence="2" type="ORF">RCL2_002670900</name>
</gene>
<evidence type="ECO:0000313" key="3">
    <source>
        <dbReference type="Proteomes" id="UP000615446"/>
    </source>
</evidence>
<proteinExistence type="predicted"/>
<dbReference type="EMBL" id="BLAL01000285">
    <property type="protein sequence ID" value="GET00239.1"/>
    <property type="molecule type" value="Genomic_DNA"/>
</dbReference>
<accession>A0A8H3M3Z5</accession>
<organism evidence="2 3">
    <name type="scientific">Rhizophagus clarus</name>
    <dbReference type="NCBI Taxonomy" id="94130"/>
    <lineage>
        <taxon>Eukaryota</taxon>
        <taxon>Fungi</taxon>
        <taxon>Fungi incertae sedis</taxon>
        <taxon>Mucoromycota</taxon>
        <taxon>Glomeromycotina</taxon>
        <taxon>Glomeromycetes</taxon>
        <taxon>Glomerales</taxon>
        <taxon>Glomeraceae</taxon>
        <taxon>Rhizophagus</taxon>
    </lineage>
</organism>